<protein>
    <submittedName>
        <fullName evidence="1">Putative ovule protein</fullName>
    </submittedName>
</protein>
<sequence>MDTLIACNESVLLAIKSNPKSSALALLHRDNMQNIQLGLSSCRTSFLGFNFHQYAHLDFPLLICGCIN</sequence>
<evidence type="ECO:0000313" key="1">
    <source>
        <dbReference type="EMBL" id="JAP09810.1"/>
    </source>
</evidence>
<organism evidence="1">
    <name type="scientific">Solanum chacoense</name>
    <name type="common">Chaco potato</name>
    <dbReference type="NCBI Taxonomy" id="4108"/>
    <lineage>
        <taxon>Eukaryota</taxon>
        <taxon>Viridiplantae</taxon>
        <taxon>Streptophyta</taxon>
        <taxon>Embryophyta</taxon>
        <taxon>Tracheophyta</taxon>
        <taxon>Spermatophyta</taxon>
        <taxon>Magnoliopsida</taxon>
        <taxon>eudicotyledons</taxon>
        <taxon>Gunneridae</taxon>
        <taxon>Pentapetalae</taxon>
        <taxon>asterids</taxon>
        <taxon>lamiids</taxon>
        <taxon>Solanales</taxon>
        <taxon>Solanaceae</taxon>
        <taxon>Solanoideae</taxon>
        <taxon>Solaneae</taxon>
        <taxon>Solanum</taxon>
    </lineage>
</organism>
<dbReference type="EMBL" id="GEDG01034285">
    <property type="protein sequence ID" value="JAP09810.1"/>
    <property type="molecule type" value="Transcribed_RNA"/>
</dbReference>
<dbReference type="AlphaFoldDB" id="A0A0V0GNI6"/>
<accession>A0A0V0GNI6</accession>
<proteinExistence type="predicted"/>
<name>A0A0V0GNI6_SOLCH</name>
<reference evidence="1" key="1">
    <citation type="submission" date="2015-12" db="EMBL/GenBank/DDBJ databases">
        <title>Gene expression during late stages of embryo sac development: a critical building block for successful pollen-pistil interactions.</title>
        <authorList>
            <person name="Liu Y."/>
            <person name="Joly V."/>
            <person name="Sabar M."/>
            <person name="Matton D.P."/>
        </authorList>
    </citation>
    <scope>NUCLEOTIDE SEQUENCE</scope>
</reference>